<keyword evidence="4 9" id="KW-0808">Transferase</keyword>
<evidence type="ECO:0000259" key="10">
    <source>
        <dbReference type="SMART" id="SM01311"/>
    </source>
</evidence>
<organism evidence="11 12">
    <name type="scientific">Pectobacterium phage PP74</name>
    <dbReference type="NCBI Taxonomy" id="1916101"/>
    <lineage>
        <taxon>Viruses</taxon>
        <taxon>Duplodnaviria</taxon>
        <taxon>Heunggongvirae</taxon>
        <taxon>Uroviricota</taxon>
        <taxon>Caudoviricetes</taxon>
        <taxon>Autographivirales</taxon>
        <taxon>Autotranscriptaviridae</taxon>
        <taxon>Studiervirinae</taxon>
        <taxon>Berlinvirus</taxon>
        <taxon>Berlinvirus PP74</taxon>
    </lineage>
</organism>
<dbReference type="InterPro" id="IPR037159">
    <property type="entry name" value="RNA_POL_N_sf"/>
</dbReference>
<keyword evidence="12" id="KW-1185">Reference proteome</keyword>
<keyword evidence="5 9" id="KW-0548">Nucleotidyltransferase</keyword>
<dbReference type="PANTHER" id="PTHR10102">
    <property type="entry name" value="DNA-DIRECTED RNA POLYMERASE, MITOCHONDRIAL"/>
    <property type="match status" value="1"/>
</dbReference>
<evidence type="ECO:0000256" key="9">
    <source>
        <dbReference type="RuleBase" id="RU003805"/>
    </source>
</evidence>
<evidence type="ECO:0000313" key="12">
    <source>
        <dbReference type="Proteomes" id="UP000225077"/>
    </source>
</evidence>
<evidence type="ECO:0000256" key="7">
    <source>
        <dbReference type="ARBA" id="ARBA00023314"/>
    </source>
</evidence>
<dbReference type="Gene3D" id="1.10.287.260">
    <property type="match status" value="1"/>
</dbReference>
<keyword evidence="3 9" id="KW-0240">DNA-directed RNA polymerase</keyword>
<dbReference type="InterPro" id="IPR043502">
    <property type="entry name" value="DNA/RNA_pol_sf"/>
</dbReference>
<dbReference type="PANTHER" id="PTHR10102:SF0">
    <property type="entry name" value="DNA-DIRECTED RNA POLYMERASE, MITOCHONDRIAL"/>
    <property type="match status" value="1"/>
</dbReference>
<dbReference type="GO" id="GO:0003677">
    <property type="term" value="F:DNA binding"/>
    <property type="evidence" value="ECO:0007669"/>
    <property type="project" value="InterPro"/>
</dbReference>
<dbReference type="InterPro" id="IPR029262">
    <property type="entry name" value="RPOL_N"/>
</dbReference>
<name>A0A1J0MEG1_9CAUD</name>
<keyword evidence="7" id="KW-1195">Viral transcription</keyword>
<evidence type="ECO:0000256" key="2">
    <source>
        <dbReference type="ARBA" id="ARBA00012418"/>
    </source>
</evidence>
<gene>
    <name evidence="11" type="ORF">PP74_06</name>
</gene>
<evidence type="ECO:0000256" key="4">
    <source>
        <dbReference type="ARBA" id="ARBA00022679"/>
    </source>
</evidence>
<accession>A0A1J0MEG1</accession>
<evidence type="ECO:0000256" key="8">
    <source>
        <dbReference type="ARBA" id="ARBA00048552"/>
    </source>
</evidence>
<evidence type="ECO:0000256" key="5">
    <source>
        <dbReference type="ARBA" id="ARBA00022695"/>
    </source>
</evidence>
<dbReference type="InterPro" id="IPR002092">
    <property type="entry name" value="DNA-dir_Rpol_phage-type"/>
</dbReference>
<dbReference type="GO" id="GO:0003899">
    <property type="term" value="F:DNA-directed RNA polymerase activity"/>
    <property type="evidence" value="ECO:0007669"/>
    <property type="project" value="UniProtKB-EC"/>
</dbReference>
<reference evidence="11 12" key="1">
    <citation type="submission" date="2016-11" db="EMBL/GenBank/DDBJ databases">
        <authorList>
            <person name="Jaros S."/>
            <person name="Januszkiewicz K."/>
            <person name="Wedrychowicz H."/>
        </authorList>
    </citation>
    <scope>NUCLEOTIDE SEQUENCE [LARGE SCALE GENOMIC DNA]</scope>
</reference>
<comment type="catalytic activity">
    <reaction evidence="8 9">
        <text>RNA(n) + a ribonucleoside 5'-triphosphate = RNA(n+1) + diphosphate</text>
        <dbReference type="Rhea" id="RHEA:21248"/>
        <dbReference type="Rhea" id="RHEA-COMP:14527"/>
        <dbReference type="Rhea" id="RHEA-COMP:17342"/>
        <dbReference type="ChEBI" id="CHEBI:33019"/>
        <dbReference type="ChEBI" id="CHEBI:61557"/>
        <dbReference type="ChEBI" id="CHEBI:140395"/>
        <dbReference type="EC" id="2.7.7.6"/>
    </reaction>
</comment>
<dbReference type="Gene3D" id="1.10.1320.10">
    <property type="entry name" value="DNA-directed RNA polymerase, N-terminal domain"/>
    <property type="match status" value="1"/>
</dbReference>
<dbReference type="SUPFAM" id="SSF56672">
    <property type="entry name" value="DNA/RNA polymerases"/>
    <property type="match status" value="1"/>
</dbReference>
<comment type="function">
    <text evidence="9">DNA-dependent RNA polymerase catalyzes the transcription of DNA into RNA using the four ribonucleoside triphosphates as substrates.</text>
</comment>
<dbReference type="GO" id="GO:0006351">
    <property type="term" value="P:DNA-templated transcription"/>
    <property type="evidence" value="ECO:0007669"/>
    <property type="project" value="InterPro"/>
</dbReference>
<evidence type="ECO:0000313" key="11">
    <source>
        <dbReference type="EMBL" id="APD19621.1"/>
    </source>
</evidence>
<keyword evidence="6 9" id="KW-0804">Transcription</keyword>
<dbReference type="Proteomes" id="UP000225077">
    <property type="component" value="Segment"/>
</dbReference>
<proteinExistence type="inferred from homology"/>
<comment type="similarity">
    <text evidence="1 9">Belongs to the phage and mitochondrial RNA polymerase family.</text>
</comment>
<dbReference type="EC" id="2.7.7.6" evidence="2 9"/>
<dbReference type="Gene3D" id="1.10.287.280">
    <property type="match status" value="1"/>
</dbReference>
<evidence type="ECO:0000256" key="1">
    <source>
        <dbReference type="ARBA" id="ARBA00009493"/>
    </source>
</evidence>
<evidence type="ECO:0000256" key="3">
    <source>
        <dbReference type="ARBA" id="ARBA00022478"/>
    </source>
</evidence>
<sequence length="883" mass="99258">MTNVIQAPKNDFSDISNAIMPFNILADHYGSHLAATQLQLEHEAHTEGEKRFLKAMERQIKAGEFADNAVAKPLLSTLAPKFVEGWNNWHTEVAAKSGPRPVAFRLVQKCDAEAAAFITLKVTLACLTKEEFTNLQSVATKIGRSIEDELRFGRIRDEEAKHFKNHIQDALNQRVGQVYKKAFMQAVEGKMLDAGQLQTTWTTWTPEETIHVGVRMLEILIGYTGLVELHRPFAGNIEKDGEYIQLTEQYVDLLSKRAGALAAIAPMYQPCVVPPKPWTSPVGGGYWAAGRKPLSLVRTGSKKGLERYNDVYMPEVYKAVNIAQNTPWKINKKVLAVVNEIVNWKHCPVDDVPAMERGELPMKPDDIDTNEIALKAWKKEASAVYRKEKARVSRRMSMEFMLSQANKFSQFKAIWFPMNMDWRGRVYAVPMFNPQGNDMTKGLLTLAKGKPIGVDGYYWLKIHGANTAGVDKVDFAERIKFIEDNHENIMSVAEDPISNTWWAEQDSPFCFLAFCFEYAGVQHHGMNYNCSLPLAFDGSCSGIQHFSAMLRDEVGGRAVNLLPSKEVQDIYRIVAERVNEILKQDVINGTDNEVETVTNKDTGEITEKLKLGTKELAGQWLAHGVTRKVTKRSVMTLAYGSKEYGFRDQVLEDTIQPAIDDGKGLMFTQPNQAAGYMAKLIWDSVTVTVVAAVEAMNWLKSAAKLLAAEVKDKKTKDVLRKRCAVHWVTPDGFPVWQEYRKPVQTRLNLMFLGQIRLQPTVNTNKDSGIDARKQESGIAPNFVHSMDGSHLRMTVVRSYEVYGVESFALIHDSFGTIPADAGNLFKAVRETLVNTYEENDVLADFRDQFADQLHESQLDKMPEMPAKGSLDLQEILKADFAFA</sequence>
<dbReference type="GO" id="GO:0000428">
    <property type="term" value="C:DNA-directed RNA polymerase complex"/>
    <property type="evidence" value="ECO:0007669"/>
    <property type="project" value="UniProtKB-KW"/>
</dbReference>
<dbReference type="PROSITE" id="PS00489">
    <property type="entry name" value="RNA_POL_PHAGE_2"/>
    <property type="match status" value="1"/>
</dbReference>
<dbReference type="PROSITE" id="PS00900">
    <property type="entry name" value="RNA_POL_PHAGE_1"/>
    <property type="match status" value="1"/>
</dbReference>
<dbReference type="Pfam" id="PF14700">
    <property type="entry name" value="RPOL_N"/>
    <property type="match status" value="1"/>
</dbReference>
<protein>
    <recommendedName>
        <fullName evidence="2 9">DNA-directed RNA polymerase</fullName>
        <ecNumber evidence="2 9">2.7.7.6</ecNumber>
    </recommendedName>
</protein>
<dbReference type="InterPro" id="IPR046950">
    <property type="entry name" value="DNA-dir_Rpol_C_phage-type"/>
</dbReference>
<feature type="domain" description="DNA-directed RNA polymerase N-terminal" evidence="10">
    <location>
        <begin position="35"/>
        <end position="325"/>
    </location>
</feature>
<dbReference type="EMBL" id="KY084243">
    <property type="protein sequence ID" value="APD19621.1"/>
    <property type="molecule type" value="Genomic_DNA"/>
</dbReference>
<dbReference type="InterPro" id="IPR024075">
    <property type="entry name" value="DNA-dir_RNA_pol_helix_hairp_sf"/>
</dbReference>
<dbReference type="Gene3D" id="1.10.150.20">
    <property type="entry name" value="5' to 3' exonuclease, C-terminal subdomain"/>
    <property type="match status" value="1"/>
</dbReference>
<dbReference type="GO" id="GO:0019083">
    <property type="term" value="P:viral transcription"/>
    <property type="evidence" value="ECO:0007669"/>
    <property type="project" value="UniProtKB-KW"/>
</dbReference>
<dbReference type="SMART" id="SM01311">
    <property type="entry name" value="RPOL_N"/>
    <property type="match status" value="1"/>
</dbReference>
<dbReference type="Pfam" id="PF00940">
    <property type="entry name" value="RNA_pol"/>
    <property type="match status" value="1"/>
</dbReference>
<evidence type="ECO:0000256" key="6">
    <source>
        <dbReference type="ARBA" id="ARBA00023163"/>
    </source>
</evidence>